<dbReference type="GO" id="GO:0000146">
    <property type="term" value="F:microfilament motor activity"/>
    <property type="evidence" value="ECO:0007669"/>
    <property type="project" value="TreeGrafter"/>
</dbReference>
<evidence type="ECO:0000313" key="4">
    <source>
        <dbReference type="Proteomes" id="UP000699462"/>
    </source>
</evidence>
<evidence type="ECO:0000313" key="3">
    <source>
        <dbReference type="EMBL" id="KAF8564155.1"/>
    </source>
</evidence>
<feature type="coiled-coil region" evidence="1">
    <location>
        <begin position="488"/>
        <end position="515"/>
    </location>
</feature>
<dbReference type="PANTHER" id="PTHR45615:SF40">
    <property type="entry name" value="MYOSIN HEAVY CHAIN, NON-MUSCLE"/>
    <property type="match status" value="1"/>
</dbReference>
<reference evidence="3 4" key="1">
    <citation type="submission" date="2019-07" db="EMBL/GenBank/DDBJ databases">
        <title>Annotation for the trematode Paragonimus westermani.</title>
        <authorList>
            <person name="Choi Y.-J."/>
        </authorList>
    </citation>
    <scope>NUCLEOTIDE SEQUENCE [LARGE SCALE GENOMIC DNA]</scope>
    <source>
        <strain evidence="3">180907_Pwestermani</strain>
    </source>
</reference>
<keyword evidence="1" id="KW-0175">Coiled coil</keyword>
<organism evidence="3 4">
    <name type="scientific">Paragonimus westermani</name>
    <dbReference type="NCBI Taxonomy" id="34504"/>
    <lineage>
        <taxon>Eukaryota</taxon>
        <taxon>Metazoa</taxon>
        <taxon>Spiralia</taxon>
        <taxon>Lophotrochozoa</taxon>
        <taxon>Platyhelminthes</taxon>
        <taxon>Trematoda</taxon>
        <taxon>Digenea</taxon>
        <taxon>Plagiorchiida</taxon>
        <taxon>Troglotremata</taxon>
        <taxon>Troglotrematidae</taxon>
        <taxon>Paragonimus</taxon>
    </lineage>
</organism>
<dbReference type="EMBL" id="JTDF01009514">
    <property type="protein sequence ID" value="KAF8564155.1"/>
    <property type="molecule type" value="Genomic_DNA"/>
</dbReference>
<gene>
    <name evidence="3" type="ORF">P879_09394</name>
</gene>
<evidence type="ECO:0000256" key="2">
    <source>
        <dbReference type="SAM" id="Phobius"/>
    </source>
</evidence>
<dbReference type="GO" id="GO:0005737">
    <property type="term" value="C:cytoplasm"/>
    <property type="evidence" value="ECO:0007669"/>
    <property type="project" value="TreeGrafter"/>
</dbReference>
<keyword evidence="2" id="KW-1133">Transmembrane helix</keyword>
<proteinExistence type="predicted"/>
<dbReference type="GO" id="GO:0016460">
    <property type="term" value="C:myosin II complex"/>
    <property type="evidence" value="ECO:0007669"/>
    <property type="project" value="TreeGrafter"/>
</dbReference>
<dbReference type="Proteomes" id="UP000699462">
    <property type="component" value="Unassembled WGS sequence"/>
</dbReference>
<evidence type="ECO:0000256" key="1">
    <source>
        <dbReference type="SAM" id="Coils"/>
    </source>
</evidence>
<name>A0A8T0D8I9_9TREM</name>
<comment type="caution">
    <text evidence="3">The sequence shown here is derived from an EMBL/GenBank/DDBJ whole genome shotgun (WGS) entry which is preliminary data.</text>
</comment>
<feature type="coiled-coil region" evidence="1">
    <location>
        <begin position="130"/>
        <end position="157"/>
    </location>
</feature>
<feature type="coiled-coil region" evidence="1">
    <location>
        <begin position="229"/>
        <end position="260"/>
    </location>
</feature>
<feature type="coiled-coil region" evidence="1">
    <location>
        <begin position="998"/>
        <end position="1025"/>
    </location>
</feature>
<keyword evidence="2" id="KW-0472">Membrane</keyword>
<dbReference type="GO" id="GO:0032982">
    <property type="term" value="C:myosin filament"/>
    <property type="evidence" value="ECO:0007669"/>
    <property type="project" value="TreeGrafter"/>
</dbReference>
<keyword evidence="4" id="KW-1185">Reference proteome</keyword>
<sequence length="1283" mass="144750">MTDPSSCQWDCDFEPSRTPVSSYTKLSELENHSYSRIIDPVSNRVCDGLRELLHSAGVIQEELSRHETLLSDCLTPDTAENWRYSDDLKCSVRNLNEQTKRLIGAVQQTAQEIELIRNDSLSQVREFHCLKATLAEAERQLEESSEYKRQLHSLKEAHRLLQLRFEAGVSCSHCNNECRTVWSDPSSVFDHQVNEEHFIAKLPDQSPVNPPVWPADSVDHPAPDESVIVQRLQSELQSTKQKLNSQIEQTNELEALLAERDSRLTTQAHELDDAESQLIASTTLIGTLNKRLASNHHQLRHFLQQFKQNSSQTYGSPDCLPAVPAVLDLVATLDTTYAELQETERLRVVAEKKASSATKTAHELRTQLRKTAEESADFFSSNRLIDPVVMDASTQTFNCINHCCATQTDEVPKCVPNDSLPQMARDDYFSGFRSTDKLDVLSPYAFSRPDTVLAESLHLKHNDSEQVIALQEALRNAISQINRLNKYRLSQKNKITQLQQRFHQLNSELDATVDALRYHQTSSETERHRTVAEIAGLRTQLARATVLLSAHPHPQMTGSSAIVCSQTPRASSAGQVSIKLQTALSSVAVTHPSADDGVCMDLALAQTELSQLRVDMARVKADNDRELTKLRGQLAESTADGRVLRLQVVRLQSALESATGRSTDGAGNGCAVELVCSNCQRLEKLLAILQQKQCSYPTRVTTSIDTQTSQTSPPDQNVQCFDVSVQCDLIPVNSAGIGLKSNPEHKVEVDSRMKPVEDCNGTTDEYSVSHDFTNRFHFQSEKERDLLQLERDQLVAERRVFYSEREQHINQRQQAEAELDQLRSTLASEQLSLIEQRSHLEEERQCLIASRDRLARLETELLEKHKEAETLILLATEEQRMALAMKKKLSGSVEEKLFAAVQSRDVTLQTTIVDTPSPIGGCLSRVMEDRAVQTDLFERLACGYQPNVSHVSPLPFGLIGEFRPNFETEMSDLFRTELSSGTESKSLQELTEELISLRVYLRNQLQSLEREKSELRVQKENLVRAPLPVPPAESDVAGGKDVSSNASVESHISQEQLLVRLRQAEQEAEDALLQLRASNAEFLALRERVSHAMVERAYLKSAVEALDEQVSQLESSLFERTQQLNYCRAELTRISPTSATTLPNTFRSISKVSCSMDDVPLLGGLAQKLSCNKFIRLLFSSRQTRHAEYSEPSLLPLLETSRPVPYHQSVSYRSLIRTQLAHTRMCIANRLPAVSLKRTLWCTRFTLLRSRLLLQSQPRRTLIFGLLFYLLFLHLWLIRCWLF</sequence>
<dbReference type="GO" id="GO:0051015">
    <property type="term" value="F:actin filament binding"/>
    <property type="evidence" value="ECO:0007669"/>
    <property type="project" value="TreeGrafter"/>
</dbReference>
<feature type="coiled-coil region" evidence="1">
    <location>
        <begin position="1054"/>
        <end position="1081"/>
    </location>
</feature>
<dbReference type="OrthoDB" id="6233681at2759"/>
<keyword evidence="2" id="KW-0812">Transmembrane</keyword>
<protein>
    <submittedName>
        <fullName evidence="3">Uncharacterized protein</fullName>
    </submittedName>
</protein>
<feature type="transmembrane region" description="Helical" evidence="2">
    <location>
        <begin position="1262"/>
        <end position="1282"/>
    </location>
</feature>
<accession>A0A8T0D8I9</accession>
<feature type="coiled-coil region" evidence="1">
    <location>
        <begin position="805"/>
        <end position="860"/>
    </location>
</feature>
<dbReference type="PANTHER" id="PTHR45615">
    <property type="entry name" value="MYOSIN HEAVY CHAIN, NON-MUSCLE"/>
    <property type="match status" value="1"/>
</dbReference>